<dbReference type="GeneID" id="54471404"/>
<gene>
    <name evidence="1" type="ORF">BDY17DRAFT_243102</name>
</gene>
<proteinExistence type="predicted"/>
<dbReference type="Proteomes" id="UP000799767">
    <property type="component" value="Unassembled WGS sequence"/>
</dbReference>
<dbReference type="AlphaFoldDB" id="A0A6A6Q489"/>
<evidence type="ECO:0000313" key="2">
    <source>
        <dbReference type="Proteomes" id="UP000799767"/>
    </source>
</evidence>
<reference evidence="1" key="1">
    <citation type="journal article" date="2020" name="Stud. Mycol.">
        <title>101 Dothideomycetes genomes: a test case for predicting lifestyles and emergence of pathogens.</title>
        <authorList>
            <person name="Haridas S."/>
            <person name="Albert R."/>
            <person name="Binder M."/>
            <person name="Bloem J."/>
            <person name="Labutti K."/>
            <person name="Salamov A."/>
            <person name="Andreopoulos B."/>
            <person name="Baker S."/>
            <person name="Barry K."/>
            <person name="Bills G."/>
            <person name="Bluhm B."/>
            <person name="Cannon C."/>
            <person name="Castanera R."/>
            <person name="Culley D."/>
            <person name="Daum C."/>
            <person name="Ezra D."/>
            <person name="Gonzalez J."/>
            <person name="Henrissat B."/>
            <person name="Kuo A."/>
            <person name="Liang C."/>
            <person name="Lipzen A."/>
            <person name="Lutzoni F."/>
            <person name="Magnuson J."/>
            <person name="Mondo S."/>
            <person name="Nolan M."/>
            <person name="Ohm R."/>
            <person name="Pangilinan J."/>
            <person name="Park H.-J."/>
            <person name="Ramirez L."/>
            <person name="Alfaro M."/>
            <person name="Sun H."/>
            <person name="Tritt A."/>
            <person name="Yoshinaga Y."/>
            <person name="Zwiers L.-H."/>
            <person name="Turgeon B."/>
            <person name="Goodwin S."/>
            <person name="Spatafora J."/>
            <person name="Crous P."/>
            <person name="Grigoriev I."/>
        </authorList>
    </citation>
    <scope>NUCLEOTIDE SEQUENCE</scope>
    <source>
        <strain evidence="1">CBS 113389</strain>
    </source>
</reference>
<sequence>MGKQALRSLVKVDTKKDAWTCEYLHNRWHPDIPFAGTIKNGETVVIGCVDWTGGQIGNNDSANDVRDVDLTRVHYLSGPFEVETAEPGDILLVEIQDVQPLPDQPWGFTGVFSKENGGGFLDEIYPKPAKAIWDFEGINCSSRHIPGVKFAGLIHPGILGCAPSHEVLKKWNDREAQLIQECSHMDRVVALPPEPQSCHVGSGDAALREKVGREGARTVPGRPEHGAAKWNCDIKNLSRGSKVYLPVHVKGAKFSVGDLHFSQGDGEISFCGAIEMAGEITINFKVIKNGIASLAASSPIYIPGPVEPQFGPGRYIYFEGFSVDEHGRQHYLDATVAYRQTTLRCIEYLKRFGYDDYQIYLLLSCAPVQGHLAGIVDIPNACTTMGLPIDIFDFDIRPEAKVEKRELGSCAFAS</sequence>
<evidence type="ECO:0000313" key="1">
    <source>
        <dbReference type="EMBL" id="KAF2487278.1"/>
    </source>
</evidence>
<dbReference type="SUPFAM" id="SSF141130">
    <property type="entry name" value="Acetamidase/Formamidase-like"/>
    <property type="match status" value="1"/>
</dbReference>
<name>A0A6A6Q489_9PEZI</name>
<protein>
    <submittedName>
        <fullName evidence="1">Acetamidase/Formamidase</fullName>
    </submittedName>
</protein>
<dbReference type="Pfam" id="PF03069">
    <property type="entry name" value="FmdA_AmdA"/>
    <property type="match status" value="1"/>
</dbReference>
<accession>A0A6A6Q489</accession>
<dbReference type="PANTHER" id="PTHR31891">
    <property type="entry name" value="FORMAMIDASE C869.04-RELATED"/>
    <property type="match status" value="1"/>
</dbReference>
<dbReference type="Gene3D" id="2.60.120.580">
    <property type="entry name" value="Acetamidase/Formamidase-like domains"/>
    <property type="match status" value="1"/>
</dbReference>
<dbReference type="InterPro" id="IPR004304">
    <property type="entry name" value="FmdA_AmdA"/>
</dbReference>
<dbReference type="PANTHER" id="PTHR31891:SF1">
    <property type="entry name" value="FORMAMIDASE C869.04-RELATED"/>
    <property type="match status" value="1"/>
</dbReference>
<dbReference type="GO" id="GO:0016811">
    <property type="term" value="F:hydrolase activity, acting on carbon-nitrogen (but not peptide) bonds, in linear amides"/>
    <property type="evidence" value="ECO:0007669"/>
    <property type="project" value="InterPro"/>
</dbReference>
<dbReference type="NCBIfam" id="NF045496">
    <property type="entry name" value="FormamaseFmdA"/>
    <property type="match status" value="1"/>
</dbReference>
<dbReference type="InterPro" id="IPR054833">
    <property type="entry name" value="FormamaseFmdA"/>
</dbReference>
<dbReference type="OrthoDB" id="9975579at2759"/>
<keyword evidence="2" id="KW-1185">Reference proteome</keyword>
<dbReference type="RefSeq" id="XP_033593847.1">
    <property type="nucleotide sequence ID" value="XM_033730402.1"/>
</dbReference>
<dbReference type="EMBL" id="MU001631">
    <property type="protein sequence ID" value="KAF2487278.1"/>
    <property type="molecule type" value="Genomic_DNA"/>
</dbReference>
<organism evidence="1 2">
    <name type="scientific">Neohortaea acidophila</name>
    <dbReference type="NCBI Taxonomy" id="245834"/>
    <lineage>
        <taxon>Eukaryota</taxon>
        <taxon>Fungi</taxon>
        <taxon>Dikarya</taxon>
        <taxon>Ascomycota</taxon>
        <taxon>Pezizomycotina</taxon>
        <taxon>Dothideomycetes</taxon>
        <taxon>Dothideomycetidae</taxon>
        <taxon>Mycosphaerellales</taxon>
        <taxon>Teratosphaeriaceae</taxon>
        <taxon>Neohortaea</taxon>
    </lineage>
</organism>